<protein>
    <submittedName>
        <fullName evidence="5">USP domain-containing protein</fullName>
    </submittedName>
</protein>
<dbReference type="PROSITE" id="PS00973">
    <property type="entry name" value="USP_2"/>
    <property type="match status" value="1"/>
</dbReference>
<dbReference type="GO" id="GO:0005634">
    <property type="term" value="C:nucleus"/>
    <property type="evidence" value="ECO:0007669"/>
    <property type="project" value="TreeGrafter"/>
</dbReference>
<comment type="similarity">
    <text evidence="1">Belongs to the peptidase C19 family.</text>
</comment>
<dbReference type="GO" id="GO:0005829">
    <property type="term" value="C:cytosol"/>
    <property type="evidence" value="ECO:0007669"/>
    <property type="project" value="TreeGrafter"/>
</dbReference>
<dbReference type="InterPro" id="IPR028889">
    <property type="entry name" value="USP"/>
</dbReference>
<dbReference type="GO" id="GO:0016579">
    <property type="term" value="P:protein deubiquitination"/>
    <property type="evidence" value="ECO:0007669"/>
    <property type="project" value="InterPro"/>
</dbReference>
<accession>A0A7E4V7V7</accession>
<organism evidence="4 5">
    <name type="scientific">Panagrellus redivivus</name>
    <name type="common">Microworm</name>
    <dbReference type="NCBI Taxonomy" id="6233"/>
    <lineage>
        <taxon>Eukaryota</taxon>
        <taxon>Metazoa</taxon>
        <taxon>Ecdysozoa</taxon>
        <taxon>Nematoda</taxon>
        <taxon>Chromadorea</taxon>
        <taxon>Rhabditida</taxon>
        <taxon>Tylenchina</taxon>
        <taxon>Panagrolaimomorpha</taxon>
        <taxon>Panagrolaimoidea</taxon>
        <taxon>Panagrolaimidae</taxon>
        <taxon>Panagrellus</taxon>
    </lineage>
</organism>
<evidence type="ECO:0000256" key="2">
    <source>
        <dbReference type="SAM" id="MobiDB-lite"/>
    </source>
</evidence>
<dbReference type="Gene3D" id="3.90.70.10">
    <property type="entry name" value="Cysteine proteinases"/>
    <property type="match status" value="1"/>
</dbReference>
<reference evidence="5" key="2">
    <citation type="submission" date="2020-10" db="UniProtKB">
        <authorList>
            <consortium name="WormBaseParasite"/>
        </authorList>
    </citation>
    <scope>IDENTIFICATION</scope>
</reference>
<proteinExistence type="inferred from homology"/>
<feature type="region of interest" description="Disordered" evidence="2">
    <location>
        <begin position="775"/>
        <end position="800"/>
    </location>
</feature>
<dbReference type="InterPro" id="IPR001394">
    <property type="entry name" value="Peptidase_C19_UCH"/>
</dbReference>
<dbReference type="WBParaSite" id="Pan_g1768.t1">
    <property type="protein sequence ID" value="Pan_g1768.t1"/>
    <property type="gene ID" value="Pan_g1768"/>
</dbReference>
<dbReference type="PROSITE" id="PS50235">
    <property type="entry name" value="USP_3"/>
    <property type="match status" value="1"/>
</dbReference>
<sequence>DYSSGFRVKLNDVVTFPDYLDLNSLFVPAAPDNGRDVDGWLNKPPTCPEVQAMLANGKDVYELFAIMIHQGSATGGHYFAYIKNLEQSQWLCFNDTQVMPVDSEEVKQGFASAGENNKNVCQMMYCRIDPERNEAFTRNADLPEHVMNWLKQWDEEESRQAKELIRLDSLVNVHCLLNDERSLVDTSPHGSVDRVFNRKDTAATVVKQFCPYYLECGIHITPETAVLFKSNSSYNFTDMTPVDPQTTIDHLLKKSYHTASELNFILEVNSEAYNLPAPPVLGDFGILTETLRTLDFLTVDITHNLVRSCKRICSTDVEMVYHLRHRIKALFPQTGVDGIPCRIVLDNMIDDGSPMKLIDDDSQTVGELLKYKFHNMRFYIDCGDPERLKADRLVENFIDSQMCRIIEKKKFGIHVMIQLPSDADYRQAGLRPPSANGVGANVVRSVVDDDSEYAVHVGESGYSYIRNCRYVNVIVDHLQYTKKLIEWIGRYLDISSDKIGLAKHYSDTDVKGYDMTLYATETVKSSFASVSRVTVTLKVPCKPGEKLVRVVEFDLNNESCPDNWPTLFSIPVTDDTPFSDFKAQCLATLDSAYAEKLEPNSVRLREIANVGAPVLSLNKTFKARRNIALDSIIALQRVKPGVDVYVVKEDAPEMASIIVRRFCPSTLETMPPFEILLPVSLTENGTQLVKKIIADHAKLVPERIAISEFQPMGTFARWPFTRSTLDMCEHVKFMETVPFPTDYNGKSVYFIDRNETKKVLTEDDRRSLKIRERMNNTSTNTARRTERPLRIQMSSISEDT</sequence>
<dbReference type="InterPro" id="IPR050164">
    <property type="entry name" value="Peptidase_C19"/>
</dbReference>
<dbReference type="InterPro" id="IPR018200">
    <property type="entry name" value="USP_CS"/>
</dbReference>
<dbReference type="AlphaFoldDB" id="A0A7E4V7V7"/>
<dbReference type="PANTHER" id="PTHR24006:SF702">
    <property type="entry name" value="UBIQUITIN CARBOXYL-TERMINAL HYDROLASE 47"/>
    <property type="match status" value="1"/>
</dbReference>
<dbReference type="InterPro" id="IPR038765">
    <property type="entry name" value="Papain-like_cys_pep_sf"/>
</dbReference>
<evidence type="ECO:0000313" key="4">
    <source>
        <dbReference type="Proteomes" id="UP000492821"/>
    </source>
</evidence>
<dbReference type="GO" id="GO:0004843">
    <property type="term" value="F:cysteine-type deubiquitinase activity"/>
    <property type="evidence" value="ECO:0007669"/>
    <property type="project" value="InterPro"/>
</dbReference>
<evidence type="ECO:0000256" key="1">
    <source>
        <dbReference type="ARBA" id="ARBA00009085"/>
    </source>
</evidence>
<dbReference type="Proteomes" id="UP000492821">
    <property type="component" value="Unassembled WGS sequence"/>
</dbReference>
<keyword evidence="4" id="KW-1185">Reference proteome</keyword>
<feature type="domain" description="USP" evidence="3">
    <location>
        <begin position="1"/>
        <end position="128"/>
    </location>
</feature>
<reference evidence="4" key="1">
    <citation type="journal article" date="2013" name="Genetics">
        <title>The draft genome and transcriptome of Panagrellus redivivus are shaped by the harsh demands of a free-living lifestyle.</title>
        <authorList>
            <person name="Srinivasan J."/>
            <person name="Dillman A.R."/>
            <person name="Macchietto M.G."/>
            <person name="Heikkinen L."/>
            <person name="Lakso M."/>
            <person name="Fracchia K.M."/>
            <person name="Antoshechkin I."/>
            <person name="Mortazavi A."/>
            <person name="Wong G."/>
            <person name="Sternberg P.W."/>
        </authorList>
    </citation>
    <scope>NUCLEOTIDE SEQUENCE [LARGE SCALE GENOMIC DNA]</scope>
    <source>
        <strain evidence="4">MT8872</strain>
    </source>
</reference>
<name>A0A7E4V7V7_PANRE</name>
<dbReference type="Pfam" id="PF00443">
    <property type="entry name" value="UCH"/>
    <property type="match status" value="1"/>
</dbReference>
<dbReference type="SUPFAM" id="SSF54001">
    <property type="entry name" value="Cysteine proteinases"/>
    <property type="match status" value="1"/>
</dbReference>
<evidence type="ECO:0000259" key="3">
    <source>
        <dbReference type="PROSITE" id="PS50235"/>
    </source>
</evidence>
<dbReference type="PANTHER" id="PTHR24006">
    <property type="entry name" value="UBIQUITIN CARBOXYL-TERMINAL HYDROLASE"/>
    <property type="match status" value="1"/>
</dbReference>
<evidence type="ECO:0000313" key="5">
    <source>
        <dbReference type="WBParaSite" id="Pan_g1768.t1"/>
    </source>
</evidence>